<name>A0A1M6EZQ5_9FLAO</name>
<dbReference type="InterPro" id="IPR006976">
    <property type="entry name" value="VanZ-like"/>
</dbReference>
<feature type="transmembrane region" description="Helical" evidence="1">
    <location>
        <begin position="98"/>
        <end position="117"/>
    </location>
</feature>
<dbReference type="NCBIfam" id="NF037970">
    <property type="entry name" value="vanZ_1"/>
    <property type="match status" value="1"/>
</dbReference>
<dbReference type="Proteomes" id="UP000184396">
    <property type="component" value="Unassembled WGS sequence"/>
</dbReference>
<evidence type="ECO:0000256" key="1">
    <source>
        <dbReference type="SAM" id="Phobius"/>
    </source>
</evidence>
<dbReference type="Pfam" id="PF04892">
    <property type="entry name" value="VanZ"/>
    <property type="match status" value="1"/>
</dbReference>
<evidence type="ECO:0000259" key="2">
    <source>
        <dbReference type="Pfam" id="PF04892"/>
    </source>
</evidence>
<dbReference type="EMBL" id="FQYK01000005">
    <property type="protein sequence ID" value="SHI90876.1"/>
    <property type="molecule type" value="Genomic_DNA"/>
</dbReference>
<dbReference type="eggNOG" id="COG5652">
    <property type="taxonomic scope" value="Bacteria"/>
</dbReference>
<dbReference type="PANTHER" id="PTHR28008:SF1">
    <property type="entry name" value="DOMAIN PROTEIN, PUTATIVE (AFU_ORTHOLOGUE AFUA_3G10980)-RELATED"/>
    <property type="match status" value="1"/>
</dbReference>
<sequence length="126" mass="14172">MVLKKLTLFAAIFYAIALATASLMTLKNLPEVKLSFADKIFHFLAYSLFTILWYFAFSMSLKFEKRKAILTAAVFAILFGIVLEVLQGTITTSRAFDVYDAFANSMGAIVASFIIWLKHELSVKKN</sequence>
<accession>A0A1M6EZQ5</accession>
<keyword evidence="4" id="KW-1185">Reference proteome</keyword>
<organism evidence="3 4">
    <name type="scientific">Algibacter luteus</name>
    <dbReference type="NCBI Taxonomy" id="1178825"/>
    <lineage>
        <taxon>Bacteria</taxon>
        <taxon>Pseudomonadati</taxon>
        <taxon>Bacteroidota</taxon>
        <taxon>Flavobacteriia</taxon>
        <taxon>Flavobacteriales</taxon>
        <taxon>Flavobacteriaceae</taxon>
        <taxon>Algibacter</taxon>
    </lineage>
</organism>
<dbReference type="STRING" id="1178825.SAMN05216261_2113"/>
<dbReference type="PANTHER" id="PTHR28008">
    <property type="entry name" value="DOMAIN PROTEIN, PUTATIVE (AFU_ORTHOLOGUE AFUA_3G10980)-RELATED"/>
    <property type="match status" value="1"/>
</dbReference>
<feature type="transmembrane region" description="Helical" evidence="1">
    <location>
        <begin position="40"/>
        <end position="57"/>
    </location>
</feature>
<keyword evidence="1" id="KW-0812">Transmembrane</keyword>
<keyword evidence="1" id="KW-1133">Transmembrane helix</keyword>
<gene>
    <name evidence="3" type="ORF">SAMN05216261_2113</name>
</gene>
<protein>
    <submittedName>
        <fullName evidence="3">VanZ like family protein</fullName>
    </submittedName>
</protein>
<evidence type="ECO:0000313" key="3">
    <source>
        <dbReference type="EMBL" id="SHI90876.1"/>
    </source>
</evidence>
<evidence type="ECO:0000313" key="4">
    <source>
        <dbReference type="Proteomes" id="UP000184396"/>
    </source>
</evidence>
<reference evidence="3 4" key="1">
    <citation type="submission" date="2016-11" db="EMBL/GenBank/DDBJ databases">
        <authorList>
            <person name="Jaros S."/>
            <person name="Januszkiewicz K."/>
            <person name="Wedrychowicz H."/>
        </authorList>
    </citation>
    <scope>NUCLEOTIDE SEQUENCE [LARGE SCALE GENOMIC DNA]</scope>
    <source>
        <strain evidence="3 4">CGMCC 1.12213</strain>
    </source>
</reference>
<proteinExistence type="predicted"/>
<feature type="transmembrane region" description="Helical" evidence="1">
    <location>
        <begin position="69"/>
        <end position="86"/>
    </location>
</feature>
<feature type="domain" description="VanZ-like" evidence="2">
    <location>
        <begin position="6"/>
        <end position="117"/>
    </location>
</feature>
<dbReference type="AlphaFoldDB" id="A0A1M6EZQ5"/>
<keyword evidence="1" id="KW-0472">Membrane</keyword>